<feature type="binding site" evidence="9">
    <location>
        <position position="163"/>
    </location>
    <ligand>
        <name>Zn(2+)</name>
        <dbReference type="ChEBI" id="CHEBI:29105"/>
    </ligand>
</feature>
<dbReference type="Pfam" id="PF01087">
    <property type="entry name" value="GalP_UDP_transf"/>
    <property type="match status" value="1"/>
</dbReference>
<dbReference type="AlphaFoldDB" id="A0A7C2K2M6"/>
<comment type="similarity">
    <text evidence="1">Belongs to the galactose-1-phosphate uridylyltransferase type 1 family.</text>
</comment>
<comment type="cofactor">
    <cofactor evidence="9">
        <name>Zn(2+)</name>
        <dbReference type="ChEBI" id="CHEBI:29105"/>
    </cofactor>
    <text evidence="9">Binds 1 zinc ion per subunit.</text>
</comment>
<dbReference type="InterPro" id="IPR053177">
    <property type="entry name" value="ADP-glucose_phosphorylase"/>
</dbReference>
<evidence type="ECO:0000256" key="3">
    <source>
        <dbReference type="ARBA" id="ARBA00022695"/>
    </source>
</evidence>
<dbReference type="InterPro" id="IPR005850">
    <property type="entry name" value="GalP_Utransf_C"/>
</dbReference>
<evidence type="ECO:0000256" key="2">
    <source>
        <dbReference type="ARBA" id="ARBA00022679"/>
    </source>
</evidence>
<feature type="binding site" evidence="9">
    <location>
        <position position="112"/>
    </location>
    <ligand>
        <name>Zn(2+)</name>
        <dbReference type="ChEBI" id="CHEBI:29105"/>
    </ligand>
</feature>
<feature type="active site" description="Tele-UMP-histidine intermediate" evidence="8">
    <location>
        <position position="165"/>
    </location>
</feature>
<name>A0A7C2K2M6_UNCW3</name>
<evidence type="ECO:0000256" key="8">
    <source>
        <dbReference type="PIRSR" id="PIRSR000808-1"/>
    </source>
</evidence>
<feature type="domain" description="Galactose-1-phosphate uridyl transferase N-terminal" evidence="10">
    <location>
        <begin position="69"/>
        <end position="175"/>
    </location>
</feature>
<feature type="binding site" evidence="9">
    <location>
        <position position="42"/>
    </location>
    <ligand>
        <name>Zn(2+)</name>
        <dbReference type="ChEBI" id="CHEBI:29105"/>
    </ligand>
</feature>
<feature type="domain" description="Galactose-1-phosphate uridyl transferase C-terminal" evidence="11">
    <location>
        <begin position="185"/>
        <end position="306"/>
    </location>
</feature>
<evidence type="ECO:0000256" key="9">
    <source>
        <dbReference type="PIRSR" id="PIRSR000808-3"/>
    </source>
</evidence>
<dbReference type="PIRSF" id="PIRSF000808">
    <property type="entry name" value="GalT"/>
    <property type="match status" value="1"/>
</dbReference>
<reference evidence="12" key="1">
    <citation type="journal article" date="2020" name="mSystems">
        <title>Genome- and Community-Level Interaction Insights into Carbon Utilization and Element Cycling Functions of Hydrothermarchaeota in Hydrothermal Sediment.</title>
        <authorList>
            <person name="Zhou Z."/>
            <person name="Liu Y."/>
            <person name="Xu W."/>
            <person name="Pan J."/>
            <person name="Luo Z.H."/>
            <person name="Li M."/>
        </authorList>
    </citation>
    <scope>NUCLEOTIDE SEQUENCE [LARGE SCALE GENOMIC DNA]</scope>
    <source>
        <strain evidence="12">SpSt-34</strain>
        <strain evidence="13">SpSt-69</strain>
    </source>
</reference>
<dbReference type="GO" id="GO:0008108">
    <property type="term" value="F:UDP-glucose:hexose-1-phosphate uridylyltransferase activity"/>
    <property type="evidence" value="ECO:0007669"/>
    <property type="project" value="UniProtKB-UniRule"/>
</dbReference>
<keyword evidence="4 9" id="KW-0479">Metal-binding</keyword>
<evidence type="ECO:0000256" key="4">
    <source>
        <dbReference type="ARBA" id="ARBA00022723"/>
    </source>
</evidence>
<proteinExistence type="inferred from homology"/>
<dbReference type="UniPathway" id="UPA00214"/>
<dbReference type="Pfam" id="PF02744">
    <property type="entry name" value="GalP_UDP_tr_C"/>
    <property type="match status" value="1"/>
</dbReference>
<accession>A0A7C2K2M6</accession>
<sequence length="344" mass="40020">MPELRYDVFRVRWTIISTERGRRPSDYVMTKEEIKSGICPFCYGHEHTTPPEIFVIGPKDRAPNTEGWEVRVVPNKFPALRIEGELTREAVGLFDKINGIGAHEVIIETPEHDKNLGDLSVEQIKKVLIAYRERIKDLRKDIRIRYVLIFKNYGKEAGASLSHPHSQLIATPMIPTVVVTELQASRDHFRSKERCLMCDIINQELQYGARIVMERDNYIVWEPFASSFPFETWLIPKKHLHDFALLEDHELEVLASVLKEMLLRIKVVLNDPPFNMVLHTAPSPHERPGRPDYWTTIEYDYHWHIELIPRITKIAGFEWGSGLYINPTPPEEAAKYLREVDISF</sequence>
<protein>
    <recommendedName>
        <fullName evidence="7">Galactose-1-phosphate uridylyltransferase</fullName>
        <ecNumber evidence="7">2.7.7.12</ecNumber>
    </recommendedName>
</protein>
<dbReference type="PANTHER" id="PTHR42763">
    <property type="entry name" value="ADP-GLUCOSE PHOSPHORYLASE"/>
    <property type="match status" value="1"/>
</dbReference>
<dbReference type="EMBL" id="DSOL01000167">
    <property type="protein sequence ID" value="HEN28187.1"/>
    <property type="molecule type" value="Genomic_DNA"/>
</dbReference>
<evidence type="ECO:0000259" key="11">
    <source>
        <dbReference type="Pfam" id="PF02744"/>
    </source>
</evidence>
<dbReference type="InterPro" id="IPR036265">
    <property type="entry name" value="HIT-like_sf"/>
</dbReference>
<dbReference type="InterPro" id="IPR005849">
    <property type="entry name" value="GalP_Utransf_N"/>
</dbReference>
<dbReference type="NCBIfam" id="TIGR00209">
    <property type="entry name" value="galT_1"/>
    <property type="match status" value="1"/>
</dbReference>
<keyword evidence="3 12" id="KW-0548">Nucleotidyltransferase</keyword>
<dbReference type="SUPFAM" id="SSF54197">
    <property type="entry name" value="HIT-like"/>
    <property type="match status" value="2"/>
</dbReference>
<feature type="binding site" evidence="9">
    <location>
        <position position="39"/>
    </location>
    <ligand>
        <name>Zn(2+)</name>
        <dbReference type="ChEBI" id="CHEBI:29105"/>
    </ligand>
</feature>
<dbReference type="Gene3D" id="3.30.428.10">
    <property type="entry name" value="HIT-like"/>
    <property type="match status" value="2"/>
</dbReference>
<dbReference type="EC" id="2.7.7.12" evidence="7"/>
<dbReference type="EMBL" id="DTDJ01000046">
    <property type="protein sequence ID" value="HGL18101.1"/>
    <property type="molecule type" value="Genomic_DNA"/>
</dbReference>
<dbReference type="GO" id="GO:0008270">
    <property type="term" value="F:zinc ion binding"/>
    <property type="evidence" value="ECO:0007669"/>
    <property type="project" value="InterPro"/>
</dbReference>
<keyword evidence="5 9" id="KW-0862">Zinc</keyword>
<organism evidence="12">
    <name type="scientific">candidate division WOR-3 bacterium</name>
    <dbReference type="NCBI Taxonomy" id="2052148"/>
    <lineage>
        <taxon>Bacteria</taxon>
        <taxon>Bacteria division WOR-3</taxon>
    </lineage>
</organism>
<evidence type="ECO:0000256" key="6">
    <source>
        <dbReference type="ARBA" id="ARBA00023277"/>
    </source>
</evidence>
<evidence type="ECO:0000256" key="7">
    <source>
        <dbReference type="NCBIfam" id="TIGR00209"/>
    </source>
</evidence>
<keyword evidence="6" id="KW-0119">Carbohydrate metabolism</keyword>
<dbReference type="GO" id="GO:0006012">
    <property type="term" value="P:galactose metabolic process"/>
    <property type="evidence" value="ECO:0007669"/>
    <property type="project" value="UniProtKB-UniRule"/>
</dbReference>
<dbReference type="PANTHER" id="PTHR42763:SF1">
    <property type="entry name" value="UDP-GLUCOSE--HEXOSE-1-PHOSPHATE URIDYLYLTRANSFERASE"/>
    <property type="match status" value="1"/>
</dbReference>
<comment type="caution">
    <text evidence="12">The sequence shown here is derived from an EMBL/GenBank/DDBJ whole genome shotgun (WGS) entry which is preliminary data.</text>
</comment>
<evidence type="ECO:0000256" key="5">
    <source>
        <dbReference type="ARBA" id="ARBA00022833"/>
    </source>
</evidence>
<evidence type="ECO:0000259" key="10">
    <source>
        <dbReference type="Pfam" id="PF01087"/>
    </source>
</evidence>
<dbReference type="InterPro" id="IPR001937">
    <property type="entry name" value="GalP_UDPtransf1"/>
</dbReference>
<evidence type="ECO:0000313" key="12">
    <source>
        <dbReference type="EMBL" id="HEN28187.1"/>
    </source>
</evidence>
<evidence type="ECO:0000313" key="13">
    <source>
        <dbReference type="EMBL" id="HGL18101.1"/>
    </source>
</evidence>
<evidence type="ECO:0000256" key="1">
    <source>
        <dbReference type="ARBA" id="ARBA00010951"/>
    </source>
</evidence>
<keyword evidence="2 12" id="KW-0808">Transferase</keyword>
<gene>
    <name evidence="12" type="primary">galT</name>
    <name evidence="12" type="ORF">ENQ77_05985</name>
    <name evidence="13" type="ORF">ENU66_07225</name>
</gene>